<protein>
    <recommendedName>
        <fullName evidence="2">peptide-methionine (S)-S-oxide reductase</fullName>
        <ecNumber evidence="2">1.8.4.11</ecNumber>
    </recommendedName>
    <alternativeName>
        <fullName evidence="4">Peptide-methionine (S)-S-oxide reductase</fullName>
    </alternativeName>
</protein>
<dbReference type="PANTHER" id="PTHR43774">
    <property type="entry name" value="PEPTIDE METHIONINE SULFOXIDE REDUCTASE"/>
    <property type="match status" value="1"/>
</dbReference>
<dbReference type="PANTHER" id="PTHR43774:SF1">
    <property type="entry name" value="PEPTIDE METHIONINE SULFOXIDE REDUCTASE MSRA 2"/>
    <property type="match status" value="1"/>
</dbReference>
<feature type="domain" description="Selenoprotein methionine sulfoxide reductase A helical" evidence="6">
    <location>
        <begin position="190"/>
        <end position="231"/>
    </location>
</feature>
<feature type="domain" description="Peptide methionine sulphoxide reductase MsrA" evidence="5">
    <location>
        <begin position="41"/>
        <end position="176"/>
    </location>
</feature>
<dbReference type="InterPro" id="IPR036509">
    <property type="entry name" value="Met_Sox_Rdtase_MsrA_sf"/>
</dbReference>
<dbReference type="AlphaFoldDB" id="A0A7R9CKU3"/>
<dbReference type="HAMAP" id="MF_01401">
    <property type="entry name" value="MsrA"/>
    <property type="match status" value="1"/>
</dbReference>
<dbReference type="EMBL" id="OD000608">
    <property type="protein sequence ID" value="CAD7398413.1"/>
    <property type="molecule type" value="Genomic_DNA"/>
</dbReference>
<name>A0A7R9CKU3_TIMPO</name>
<dbReference type="FunFam" id="3.30.1060.10:FF:000004">
    <property type="entry name" value="Peptide methionine sulfoxide reductase A5"/>
    <property type="match status" value="1"/>
</dbReference>
<evidence type="ECO:0000259" key="6">
    <source>
        <dbReference type="Pfam" id="PF20939"/>
    </source>
</evidence>
<evidence type="ECO:0000259" key="5">
    <source>
        <dbReference type="Pfam" id="PF01625"/>
    </source>
</evidence>
<evidence type="ECO:0000256" key="4">
    <source>
        <dbReference type="ARBA" id="ARBA00030643"/>
    </source>
</evidence>
<evidence type="ECO:0000256" key="3">
    <source>
        <dbReference type="ARBA" id="ARBA00023002"/>
    </source>
</evidence>
<dbReference type="EC" id="1.8.4.11" evidence="2"/>
<dbReference type="Pfam" id="PF20939">
    <property type="entry name" value="MsrA_helical"/>
    <property type="match status" value="1"/>
</dbReference>
<dbReference type="Pfam" id="PF01625">
    <property type="entry name" value="PMSR"/>
    <property type="match status" value="1"/>
</dbReference>
<accession>A0A7R9CKU3</accession>
<proteinExistence type="inferred from homology"/>
<organism evidence="7">
    <name type="scientific">Timema poppense</name>
    <name type="common">Walking stick</name>
    <dbReference type="NCBI Taxonomy" id="170557"/>
    <lineage>
        <taxon>Eukaryota</taxon>
        <taxon>Metazoa</taxon>
        <taxon>Ecdysozoa</taxon>
        <taxon>Arthropoda</taxon>
        <taxon>Hexapoda</taxon>
        <taxon>Insecta</taxon>
        <taxon>Pterygota</taxon>
        <taxon>Neoptera</taxon>
        <taxon>Polyneoptera</taxon>
        <taxon>Phasmatodea</taxon>
        <taxon>Timematodea</taxon>
        <taxon>Timematoidea</taxon>
        <taxon>Timematidae</taxon>
        <taxon>Timema</taxon>
    </lineage>
</organism>
<reference evidence="7" key="1">
    <citation type="submission" date="2020-11" db="EMBL/GenBank/DDBJ databases">
        <authorList>
            <person name="Tran Van P."/>
        </authorList>
    </citation>
    <scope>NUCLEOTIDE SEQUENCE</scope>
</reference>
<evidence type="ECO:0000256" key="2">
    <source>
        <dbReference type="ARBA" id="ARBA00012502"/>
    </source>
</evidence>
<dbReference type="NCBIfam" id="TIGR00401">
    <property type="entry name" value="msrA"/>
    <property type="match status" value="1"/>
</dbReference>
<dbReference type="GO" id="GO:0008113">
    <property type="term" value="F:peptide-methionine (S)-S-oxide reductase activity"/>
    <property type="evidence" value="ECO:0007669"/>
    <property type="project" value="UniProtKB-EC"/>
</dbReference>
<evidence type="ECO:0000256" key="1">
    <source>
        <dbReference type="ARBA" id="ARBA00005591"/>
    </source>
</evidence>
<dbReference type="SUPFAM" id="SSF55068">
    <property type="entry name" value="Peptide methionine sulfoxide reductase"/>
    <property type="match status" value="1"/>
</dbReference>
<dbReference type="Gene3D" id="3.30.1060.10">
    <property type="entry name" value="Peptide methionine sulphoxide reductase MsrA"/>
    <property type="match status" value="1"/>
</dbReference>
<evidence type="ECO:0000313" key="7">
    <source>
        <dbReference type="EMBL" id="CAD7398413.1"/>
    </source>
</evidence>
<dbReference type="InterPro" id="IPR049006">
    <property type="entry name" value="MsrA_helical"/>
</dbReference>
<gene>
    <name evidence="7" type="ORF">TPSB3V08_LOCUS1680</name>
</gene>
<keyword evidence="3" id="KW-0560">Oxidoreductase</keyword>
<sequence length="244" mass="27471">MSSILTGLSRLLTQITGQSSSTVIINNMSQLLHEVDVPIKKATFALGCFWGPDSLFGAMKGVIRTRVGYCGGAKADPTYKSIGDHTEAIDIDYDPNEITYDDLLKVFWSSHDPTSKNTTQYTSIIFYHDDIQKELAEKTLKEEEQKHTRPLVTQILPFKKFYNAEDYHQKYRLQQHSWLVKAVGLNSGPQLTSSHLAARLNGYVVGFGGIKQFESEIDRLGLDEKVADYVRKLVVKYEGRGLTC</sequence>
<comment type="similarity">
    <text evidence="1">Belongs to the MsrA Met sulfoxide reductase family.</text>
</comment>
<dbReference type="InterPro" id="IPR002569">
    <property type="entry name" value="Met_Sox_Rdtase_MsrA_dom"/>
</dbReference>